<feature type="domain" description="RES" evidence="2">
    <location>
        <begin position="35"/>
        <end position="159"/>
    </location>
</feature>
<proteinExistence type="predicted"/>
<evidence type="ECO:0000313" key="4">
    <source>
        <dbReference type="Proteomes" id="UP000221024"/>
    </source>
</evidence>
<feature type="region of interest" description="Disordered" evidence="1">
    <location>
        <begin position="156"/>
        <end position="176"/>
    </location>
</feature>
<keyword evidence="4" id="KW-1185">Reference proteome</keyword>
<dbReference type="Pfam" id="PF08808">
    <property type="entry name" value="RES"/>
    <property type="match status" value="1"/>
</dbReference>
<evidence type="ECO:0000256" key="1">
    <source>
        <dbReference type="SAM" id="MobiDB-lite"/>
    </source>
</evidence>
<dbReference type="InterPro" id="IPR014914">
    <property type="entry name" value="RES_dom"/>
</dbReference>
<evidence type="ECO:0000259" key="2">
    <source>
        <dbReference type="SMART" id="SM00953"/>
    </source>
</evidence>
<protein>
    <recommendedName>
        <fullName evidence="2">RES domain-containing protein</fullName>
    </recommendedName>
</protein>
<comment type="caution">
    <text evidence="3">The sequence shown here is derived from an EMBL/GenBank/DDBJ whole genome shotgun (WGS) entry which is preliminary data.</text>
</comment>
<dbReference type="SMART" id="SM00953">
    <property type="entry name" value="RES"/>
    <property type="match status" value="1"/>
</dbReference>
<gene>
    <name evidence="3" type="ORF">CRI93_01490</name>
</gene>
<organism evidence="3 4">
    <name type="scientific">Longimonas halophila</name>
    <dbReference type="NCBI Taxonomy" id="1469170"/>
    <lineage>
        <taxon>Bacteria</taxon>
        <taxon>Pseudomonadati</taxon>
        <taxon>Rhodothermota</taxon>
        <taxon>Rhodothermia</taxon>
        <taxon>Rhodothermales</taxon>
        <taxon>Salisaetaceae</taxon>
        <taxon>Longimonas</taxon>
    </lineage>
</organism>
<evidence type="ECO:0000313" key="3">
    <source>
        <dbReference type="EMBL" id="PEN09427.1"/>
    </source>
</evidence>
<accession>A0A2H3NQF6</accession>
<dbReference type="Proteomes" id="UP000221024">
    <property type="component" value="Unassembled WGS sequence"/>
</dbReference>
<sequence>MKRARRNTGASLVFGLLIERMTVYRLTKAAYADTAFRGSRGRGRWHEQGIPMVYAADQPATALLETLVHTGRADLVATDYVLFRIKLDEDAHVLTVPDESLPSNWQAWPWPASTQQIGTFWHEQHRSVALSVPSAVVPMQRNMLLNIQHPQFTALTIDGPTPSPVDTRLATDSPSL</sequence>
<dbReference type="EMBL" id="PDEP01000001">
    <property type="protein sequence ID" value="PEN09427.1"/>
    <property type="molecule type" value="Genomic_DNA"/>
</dbReference>
<reference evidence="3 4" key="1">
    <citation type="submission" date="2017-10" db="EMBL/GenBank/DDBJ databases">
        <title>Draft genome of Longimonas halophila.</title>
        <authorList>
            <person name="Goh K.M."/>
            <person name="Shamsir M.S."/>
            <person name="Lim S.W."/>
        </authorList>
    </citation>
    <scope>NUCLEOTIDE SEQUENCE [LARGE SCALE GENOMIC DNA]</scope>
    <source>
        <strain evidence="3 4">KCTC 42399</strain>
    </source>
</reference>
<name>A0A2H3NQF6_9BACT</name>
<dbReference type="OrthoDB" id="9789501at2"/>
<dbReference type="AlphaFoldDB" id="A0A2H3NQF6"/>